<dbReference type="InterPro" id="IPR048333">
    <property type="entry name" value="HA2_WH"/>
</dbReference>
<evidence type="ECO:0000256" key="3">
    <source>
        <dbReference type="ARBA" id="ARBA00022806"/>
    </source>
</evidence>
<dbReference type="Gene3D" id="1.20.120.1080">
    <property type="match status" value="1"/>
</dbReference>
<organism evidence="6 7">
    <name type="scientific">Biomphalaria glabrata</name>
    <name type="common">Bloodfluke planorb</name>
    <name type="synonym">Freshwater snail</name>
    <dbReference type="NCBI Taxonomy" id="6526"/>
    <lineage>
        <taxon>Eukaryota</taxon>
        <taxon>Metazoa</taxon>
        <taxon>Spiralia</taxon>
        <taxon>Lophotrochozoa</taxon>
        <taxon>Mollusca</taxon>
        <taxon>Gastropoda</taxon>
        <taxon>Heterobranchia</taxon>
        <taxon>Euthyneura</taxon>
        <taxon>Panpulmonata</taxon>
        <taxon>Hygrophila</taxon>
        <taxon>Lymnaeoidea</taxon>
        <taxon>Planorbidae</taxon>
        <taxon>Biomphalaria</taxon>
    </lineage>
</organism>
<keyword evidence="3" id="KW-0347">Helicase</keyword>
<reference evidence="6" key="1">
    <citation type="submission" date="2020-05" db="UniProtKB">
        <authorList>
            <consortium name="EnsemblMetazoa"/>
        </authorList>
    </citation>
    <scope>IDENTIFICATION</scope>
    <source>
        <strain evidence="6">BB02</strain>
    </source>
</reference>
<keyword evidence="4" id="KW-0067">ATP-binding</keyword>
<evidence type="ECO:0000313" key="6">
    <source>
        <dbReference type="EnsemblMetazoa" id="BGLB029941-PA"/>
    </source>
</evidence>
<dbReference type="GO" id="GO:0005730">
    <property type="term" value="C:nucleolus"/>
    <property type="evidence" value="ECO:0007669"/>
    <property type="project" value="TreeGrafter"/>
</dbReference>
<evidence type="ECO:0000256" key="2">
    <source>
        <dbReference type="ARBA" id="ARBA00022801"/>
    </source>
</evidence>
<keyword evidence="1" id="KW-0547">Nucleotide-binding</keyword>
<dbReference type="PANTHER" id="PTHR18934">
    <property type="entry name" value="ATP-DEPENDENT RNA HELICASE"/>
    <property type="match status" value="1"/>
</dbReference>
<dbReference type="STRING" id="6526.A0A2C9LE54"/>
<name>A0A2C9LE54_BIOGL</name>
<dbReference type="GO" id="GO:0004386">
    <property type="term" value="F:helicase activity"/>
    <property type="evidence" value="ECO:0007669"/>
    <property type="project" value="UniProtKB-KW"/>
</dbReference>
<dbReference type="Proteomes" id="UP000076420">
    <property type="component" value="Unassembled WGS sequence"/>
</dbReference>
<evidence type="ECO:0000256" key="4">
    <source>
        <dbReference type="ARBA" id="ARBA00022840"/>
    </source>
</evidence>
<evidence type="ECO:0000313" key="7">
    <source>
        <dbReference type="Proteomes" id="UP000076420"/>
    </source>
</evidence>
<dbReference type="EnsemblMetazoa" id="BGLB029941-RA">
    <property type="protein sequence ID" value="BGLB029941-PA"/>
    <property type="gene ID" value="BGLB029941"/>
</dbReference>
<evidence type="ECO:0000256" key="1">
    <source>
        <dbReference type="ARBA" id="ARBA00022741"/>
    </source>
</evidence>
<dbReference type="KEGG" id="bgt:106077672"/>
<evidence type="ECO:0000259" key="5">
    <source>
        <dbReference type="SMART" id="SM00847"/>
    </source>
</evidence>
<feature type="domain" description="Helicase-associated" evidence="5">
    <location>
        <begin position="62"/>
        <end position="151"/>
    </location>
</feature>
<dbReference type="AlphaFoldDB" id="A0A2C9LE54"/>
<dbReference type="GO" id="GO:0005524">
    <property type="term" value="F:ATP binding"/>
    <property type="evidence" value="ECO:0007669"/>
    <property type="project" value="UniProtKB-KW"/>
</dbReference>
<dbReference type="InterPro" id="IPR007502">
    <property type="entry name" value="Helicase-assoc_dom"/>
</dbReference>
<dbReference type="SUPFAM" id="SSF52540">
    <property type="entry name" value="P-loop containing nucleoside triphosphate hydrolases"/>
    <property type="match status" value="1"/>
</dbReference>
<dbReference type="GO" id="GO:0000462">
    <property type="term" value="P:maturation of SSU-rRNA from tricistronic rRNA transcript (SSU-rRNA, 5.8S rRNA, LSU-rRNA)"/>
    <property type="evidence" value="ECO:0007669"/>
    <property type="project" value="TreeGrafter"/>
</dbReference>
<accession>A0A2C9LE54</accession>
<dbReference type="GO" id="GO:0003723">
    <property type="term" value="F:RNA binding"/>
    <property type="evidence" value="ECO:0007669"/>
    <property type="project" value="TreeGrafter"/>
</dbReference>
<dbReference type="InterPro" id="IPR027417">
    <property type="entry name" value="P-loop_NTPase"/>
</dbReference>
<dbReference type="GO" id="GO:0016787">
    <property type="term" value="F:hydrolase activity"/>
    <property type="evidence" value="ECO:0007669"/>
    <property type="project" value="UniProtKB-KW"/>
</dbReference>
<dbReference type="Pfam" id="PF21010">
    <property type="entry name" value="HA2_C"/>
    <property type="match status" value="1"/>
</dbReference>
<dbReference type="VEuPathDB" id="VectorBase:BGLAX_038250"/>
<protein>
    <recommendedName>
        <fullName evidence="5">Helicase-associated domain-containing protein</fullName>
    </recommendedName>
</protein>
<dbReference type="PANTHER" id="PTHR18934:SF99">
    <property type="entry name" value="ATP-DEPENDENT RNA HELICASE DHX37-RELATED"/>
    <property type="match status" value="1"/>
</dbReference>
<keyword evidence="2" id="KW-0378">Hydrolase</keyword>
<dbReference type="SMART" id="SM00847">
    <property type="entry name" value="HA2"/>
    <property type="match status" value="1"/>
</dbReference>
<proteinExistence type="predicted"/>
<sequence length="151" mass="16649">MGPGHCYRLYSSAVFSDFELFTPPEITRRPVEDLVLQMKSMRIDKVANFPFPTPPANEQIKAAESLLMSLGALHPVGNQSTRFNDLKKVKSPVITDLGMVMATFPVAPRYAKMLMLAKTYKVLPYAVALVAALSVDELFIDSIQPSDAEGD</sequence>
<dbReference type="Pfam" id="PF04408">
    <property type="entry name" value="WHD_HA2"/>
    <property type="match status" value="1"/>
</dbReference>
<gene>
    <name evidence="6" type="primary">106077672</name>
</gene>
<dbReference type="VEuPathDB" id="VectorBase:BGLB029941"/>